<gene>
    <name evidence="2" type="ORF">TrCOL_g4707</name>
</gene>
<feature type="compositionally biased region" description="Basic and acidic residues" evidence="1">
    <location>
        <begin position="72"/>
        <end position="92"/>
    </location>
</feature>
<feature type="region of interest" description="Disordered" evidence="1">
    <location>
        <begin position="1"/>
        <end position="33"/>
    </location>
</feature>
<keyword evidence="3" id="KW-1185">Reference proteome</keyword>
<dbReference type="Proteomes" id="UP001165065">
    <property type="component" value="Unassembled WGS sequence"/>
</dbReference>
<dbReference type="EMBL" id="BRYA01000737">
    <property type="protein sequence ID" value="GMI31210.1"/>
    <property type="molecule type" value="Genomic_DNA"/>
</dbReference>
<evidence type="ECO:0000256" key="1">
    <source>
        <dbReference type="SAM" id="MobiDB-lite"/>
    </source>
</evidence>
<sequence length="102" mass="11286">MKVAFGRTSHSTFSQRRPIDARKPLDDGDISGLLKDRPVEKVTKVPLAKGESPPEVSSLVNLCVSSASLRSRSAELREKRAEEKKKRKELWEGRGGINSANL</sequence>
<feature type="compositionally biased region" description="Basic and acidic residues" evidence="1">
    <location>
        <begin position="17"/>
        <end position="26"/>
    </location>
</feature>
<dbReference type="OrthoDB" id="10391025at2759"/>
<accession>A0A9W7G0R6</accession>
<feature type="region of interest" description="Disordered" evidence="1">
    <location>
        <begin position="72"/>
        <end position="102"/>
    </location>
</feature>
<protein>
    <submittedName>
        <fullName evidence="2">Uncharacterized protein</fullName>
    </submittedName>
</protein>
<evidence type="ECO:0000313" key="2">
    <source>
        <dbReference type="EMBL" id="GMI31210.1"/>
    </source>
</evidence>
<evidence type="ECO:0000313" key="3">
    <source>
        <dbReference type="Proteomes" id="UP001165065"/>
    </source>
</evidence>
<name>A0A9W7G0R6_9STRA</name>
<dbReference type="AlphaFoldDB" id="A0A9W7G0R6"/>
<comment type="caution">
    <text evidence="2">The sequence shown here is derived from an EMBL/GenBank/DDBJ whole genome shotgun (WGS) entry which is preliminary data.</text>
</comment>
<organism evidence="2 3">
    <name type="scientific">Triparma columacea</name>
    <dbReference type="NCBI Taxonomy" id="722753"/>
    <lineage>
        <taxon>Eukaryota</taxon>
        <taxon>Sar</taxon>
        <taxon>Stramenopiles</taxon>
        <taxon>Ochrophyta</taxon>
        <taxon>Bolidophyceae</taxon>
        <taxon>Parmales</taxon>
        <taxon>Triparmaceae</taxon>
        <taxon>Triparma</taxon>
    </lineage>
</organism>
<reference evidence="3" key="1">
    <citation type="journal article" date="2023" name="Commun. Biol.">
        <title>Genome analysis of Parmales, the sister group of diatoms, reveals the evolutionary specialization of diatoms from phago-mixotrophs to photoautotrophs.</title>
        <authorList>
            <person name="Ban H."/>
            <person name="Sato S."/>
            <person name="Yoshikawa S."/>
            <person name="Yamada K."/>
            <person name="Nakamura Y."/>
            <person name="Ichinomiya M."/>
            <person name="Sato N."/>
            <person name="Blanc-Mathieu R."/>
            <person name="Endo H."/>
            <person name="Kuwata A."/>
            <person name="Ogata H."/>
        </authorList>
    </citation>
    <scope>NUCLEOTIDE SEQUENCE [LARGE SCALE GENOMIC DNA]</scope>
</reference>
<proteinExistence type="predicted"/>